<feature type="transmembrane region" description="Helical" evidence="1">
    <location>
        <begin position="141"/>
        <end position="156"/>
    </location>
</feature>
<keyword evidence="1" id="KW-0812">Transmembrane</keyword>
<feature type="transmembrane region" description="Helical" evidence="1">
    <location>
        <begin position="230"/>
        <end position="247"/>
    </location>
</feature>
<proteinExistence type="predicted"/>
<feature type="transmembrane region" description="Helical" evidence="1">
    <location>
        <begin position="12"/>
        <end position="33"/>
    </location>
</feature>
<organism evidence="2 3">
    <name type="scientific">Asticcacaulis currens</name>
    <dbReference type="NCBI Taxonomy" id="2984210"/>
    <lineage>
        <taxon>Bacteria</taxon>
        <taxon>Pseudomonadati</taxon>
        <taxon>Pseudomonadota</taxon>
        <taxon>Alphaproteobacteria</taxon>
        <taxon>Caulobacterales</taxon>
        <taxon>Caulobacteraceae</taxon>
        <taxon>Asticcacaulis</taxon>
    </lineage>
</organism>
<keyword evidence="3" id="KW-1185">Reference proteome</keyword>
<feature type="transmembrane region" description="Helical" evidence="1">
    <location>
        <begin position="90"/>
        <end position="111"/>
    </location>
</feature>
<feature type="transmembrane region" description="Helical" evidence="1">
    <location>
        <begin position="199"/>
        <end position="221"/>
    </location>
</feature>
<feature type="transmembrane region" description="Helical" evidence="1">
    <location>
        <begin position="253"/>
        <end position="273"/>
    </location>
</feature>
<gene>
    <name evidence="2" type="ORF">PQU94_06715</name>
</gene>
<sequence length="280" mass="29713">MTSPNTRQLPFAIAFSVLSFITVALGALTMQQAGLSAGLWLRNPVAWLIGGGLFLGLSRVVRPSVALLWPALILLGLCFVFPGQDGVHRWLSFGPVQLNAAALILPLVLTATPPDRPSPQWLIGLGLIGACLAWQPDRSQLLAFGVAALVLIAQVYGPRALLWAAPVAALALGLCLWRPDPLLPVAHVEGVIHMAAAQSPLLAAALMAALALTALSPLWLWPNESRRPQALALSLYFALSAVAWLYGAYPVPLAGYGLSFVLGWWLGLAGLFARSRNETA</sequence>
<accession>A0ABT5IDE7</accession>
<comment type="caution">
    <text evidence="2">The sequence shown here is derived from an EMBL/GenBank/DDBJ whole genome shotgun (WGS) entry which is preliminary data.</text>
</comment>
<name>A0ABT5IDE7_9CAUL</name>
<evidence type="ECO:0000256" key="1">
    <source>
        <dbReference type="SAM" id="Phobius"/>
    </source>
</evidence>
<keyword evidence="1" id="KW-0472">Membrane</keyword>
<dbReference type="RefSeq" id="WP_272740696.1">
    <property type="nucleotide sequence ID" value="NZ_JAQQKW010000003.1"/>
</dbReference>
<evidence type="ECO:0000313" key="3">
    <source>
        <dbReference type="Proteomes" id="UP001216595"/>
    </source>
</evidence>
<dbReference type="EMBL" id="JAQQKW010000003">
    <property type="protein sequence ID" value="MDC7693973.1"/>
    <property type="molecule type" value="Genomic_DNA"/>
</dbReference>
<evidence type="ECO:0000313" key="2">
    <source>
        <dbReference type="EMBL" id="MDC7693973.1"/>
    </source>
</evidence>
<dbReference type="Proteomes" id="UP001216595">
    <property type="component" value="Unassembled WGS sequence"/>
</dbReference>
<keyword evidence="1" id="KW-1133">Transmembrane helix</keyword>
<feature type="transmembrane region" description="Helical" evidence="1">
    <location>
        <begin position="65"/>
        <end position="84"/>
    </location>
</feature>
<feature type="transmembrane region" description="Helical" evidence="1">
    <location>
        <begin position="118"/>
        <end position="135"/>
    </location>
</feature>
<protein>
    <submittedName>
        <fullName evidence="2">Uncharacterized protein</fullName>
    </submittedName>
</protein>
<reference evidence="2 3" key="1">
    <citation type="submission" date="2023-01" db="EMBL/GenBank/DDBJ databases">
        <title>Novel species of the genus Asticcacaulis isolated from rivers.</title>
        <authorList>
            <person name="Lu H."/>
        </authorList>
    </citation>
    <scope>NUCLEOTIDE SEQUENCE [LARGE SCALE GENOMIC DNA]</scope>
    <source>
        <strain evidence="2 3">DXS10W</strain>
    </source>
</reference>